<evidence type="ECO:0000259" key="6">
    <source>
        <dbReference type="PROSITE" id="PS01124"/>
    </source>
</evidence>
<comment type="caution">
    <text evidence="7">The sequence shown here is derived from an EMBL/GenBank/DDBJ whole genome shotgun (WGS) entry which is preliminary data.</text>
</comment>
<keyword evidence="5" id="KW-1133">Transmembrane helix</keyword>
<proteinExistence type="predicted"/>
<dbReference type="Pfam" id="PF12833">
    <property type="entry name" value="HTH_18"/>
    <property type="match status" value="1"/>
</dbReference>
<feature type="domain" description="HTH araC/xylS-type" evidence="6">
    <location>
        <begin position="388"/>
        <end position="486"/>
    </location>
</feature>
<keyword evidence="5" id="KW-0472">Membrane</keyword>
<reference evidence="7" key="2">
    <citation type="submission" date="2021-04" db="EMBL/GenBank/DDBJ databases">
        <authorList>
            <person name="Gilroy R."/>
        </authorList>
    </citation>
    <scope>NUCLEOTIDE SEQUENCE</scope>
    <source>
        <strain evidence="7">B5-657</strain>
    </source>
</reference>
<dbReference type="Gene3D" id="1.10.10.60">
    <property type="entry name" value="Homeodomain-like"/>
    <property type="match status" value="2"/>
</dbReference>
<gene>
    <name evidence="7" type="ORF">H9872_10185</name>
</gene>
<dbReference type="PROSITE" id="PS01124">
    <property type="entry name" value="HTH_ARAC_FAMILY_2"/>
    <property type="match status" value="1"/>
</dbReference>
<keyword evidence="4" id="KW-0175">Coiled coil</keyword>
<evidence type="ECO:0000256" key="3">
    <source>
        <dbReference type="ARBA" id="ARBA00023163"/>
    </source>
</evidence>
<organism evidence="7 8">
    <name type="scientific">Candidatus Cellulosilyticum pullistercoris</name>
    <dbReference type="NCBI Taxonomy" id="2838521"/>
    <lineage>
        <taxon>Bacteria</taxon>
        <taxon>Bacillati</taxon>
        <taxon>Bacillota</taxon>
        <taxon>Clostridia</taxon>
        <taxon>Lachnospirales</taxon>
        <taxon>Cellulosilyticaceae</taxon>
        <taxon>Cellulosilyticum</taxon>
    </lineage>
</organism>
<evidence type="ECO:0000256" key="5">
    <source>
        <dbReference type="SAM" id="Phobius"/>
    </source>
</evidence>
<dbReference type="SMART" id="SM00342">
    <property type="entry name" value="HTH_ARAC"/>
    <property type="match status" value="1"/>
</dbReference>
<evidence type="ECO:0000256" key="1">
    <source>
        <dbReference type="ARBA" id="ARBA00023015"/>
    </source>
</evidence>
<accession>A0A9E2KDV7</accession>
<dbReference type="GO" id="GO:0043565">
    <property type="term" value="F:sequence-specific DNA binding"/>
    <property type="evidence" value="ECO:0007669"/>
    <property type="project" value="InterPro"/>
</dbReference>
<keyword evidence="3" id="KW-0804">Transcription</keyword>
<dbReference type="InterPro" id="IPR018060">
    <property type="entry name" value="HTH_AraC"/>
</dbReference>
<feature type="non-terminal residue" evidence="7">
    <location>
        <position position="1"/>
    </location>
</feature>
<evidence type="ECO:0000313" key="8">
    <source>
        <dbReference type="Proteomes" id="UP000824229"/>
    </source>
</evidence>
<dbReference type="AlphaFoldDB" id="A0A9E2KDV7"/>
<evidence type="ECO:0000256" key="4">
    <source>
        <dbReference type="SAM" id="Coils"/>
    </source>
</evidence>
<dbReference type="PANTHER" id="PTHR43280:SF28">
    <property type="entry name" value="HTH-TYPE TRANSCRIPTIONAL ACTIVATOR RHAS"/>
    <property type="match status" value="1"/>
</dbReference>
<keyword evidence="1" id="KW-0805">Transcription regulation</keyword>
<dbReference type="EMBL" id="JAHLFQ010000239">
    <property type="protein sequence ID" value="MBU3805109.1"/>
    <property type="molecule type" value="Genomic_DNA"/>
</dbReference>
<keyword evidence="5" id="KW-0812">Transmembrane</keyword>
<feature type="coiled-coil region" evidence="4">
    <location>
        <begin position="60"/>
        <end position="94"/>
    </location>
</feature>
<dbReference type="GO" id="GO:0003700">
    <property type="term" value="F:DNA-binding transcription factor activity"/>
    <property type="evidence" value="ECO:0007669"/>
    <property type="project" value="InterPro"/>
</dbReference>
<feature type="transmembrane region" description="Helical" evidence="5">
    <location>
        <begin position="20"/>
        <end position="38"/>
    </location>
</feature>
<reference evidence="7" key="1">
    <citation type="journal article" date="2021" name="PeerJ">
        <title>Extensive microbial diversity within the chicken gut microbiome revealed by metagenomics and culture.</title>
        <authorList>
            <person name="Gilroy R."/>
            <person name="Ravi A."/>
            <person name="Getino M."/>
            <person name="Pursley I."/>
            <person name="Horton D.L."/>
            <person name="Alikhan N.F."/>
            <person name="Baker D."/>
            <person name="Gharbi K."/>
            <person name="Hall N."/>
            <person name="Watson M."/>
            <person name="Adriaenssens E.M."/>
            <person name="Foster-Nyarko E."/>
            <person name="Jarju S."/>
            <person name="Secka A."/>
            <person name="Antonio M."/>
            <person name="Oren A."/>
            <person name="Chaudhuri R.R."/>
            <person name="La Ragione R."/>
            <person name="Hildebrand F."/>
            <person name="Pallen M.J."/>
        </authorList>
    </citation>
    <scope>NUCLEOTIDE SEQUENCE</scope>
    <source>
        <strain evidence="7">B5-657</strain>
    </source>
</reference>
<dbReference type="PANTHER" id="PTHR43280">
    <property type="entry name" value="ARAC-FAMILY TRANSCRIPTIONAL REGULATOR"/>
    <property type="match status" value="1"/>
</dbReference>
<evidence type="ECO:0000256" key="2">
    <source>
        <dbReference type="ARBA" id="ARBA00023125"/>
    </source>
</evidence>
<dbReference type="Proteomes" id="UP000824229">
    <property type="component" value="Unassembled WGS sequence"/>
</dbReference>
<dbReference type="InterPro" id="IPR009057">
    <property type="entry name" value="Homeodomain-like_sf"/>
</dbReference>
<sequence>TYPMKDMLVGVELIRNKQIILMILIMAVGIVITLIYAIKFSRPMRQLADELRKKNLWTGEKSHRNEIDFLTRAFESIEREEEQLYLTLKEKEQDSKKQILNNLISGEIDVAAKKEEIEKIFPYKLFMVAIITVDNRKNYLEKLDSRNRSYQRYLLFDIIMKAFPSGYMVQSLRYDGGSIAVIINMEGFDQIQSPKQIQGIFKEIQQAAEPIFKSTISIGVSGVHTGYESIQDGIVEAIEAVNKKIFTGHKSILLWEKSREEKNKEHVYYYPYENVEKIQNYLSICDLEGISKELDKIEQEILKISESLGPENVIMIFNQLAGSVIKFMMQRQINIGKVQGMKGNIYSLLSSAENVRELKIVLLGFCEKLVHYMIEQKQIKSNNQCYSQRILDYLNEHYDEDLLYEEVAEHIGISYSYLRRIVKEETGKSVNDYINKIRIEKMKDLLLTTDEPINQIAKEVGYHNMQSVTRYFRKFEGVTPKEFKTLNEL</sequence>
<dbReference type="SUPFAM" id="SSF46689">
    <property type="entry name" value="Homeodomain-like"/>
    <property type="match status" value="2"/>
</dbReference>
<name>A0A9E2KDV7_9FIRM</name>
<protein>
    <submittedName>
        <fullName evidence="7">AraC family transcriptional regulator</fullName>
    </submittedName>
</protein>
<evidence type="ECO:0000313" key="7">
    <source>
        <dbReference type="EMBL" id="MBU3805109.1"/>
    </source>
</evidence>
<keyword evidence="2" id="KW-0238">DNA-binding</keyword>